<dbReference type="SUPFAM" id="SSF54862">
    <property type="entry name" value="4Fe-4S ferredoxins"/>
    <property type="match status" value="1"/>
</dbReference>
<dbReference type="EnsemblBacteria" id="ACB07034">
    <property type="protein sequence ID" value="ACB07034"/>
    <property type="gene ID" value="Kcr_0276"/>
</dbReference>
<dbReference type="PROSITE" id="PS00198">
    <property type="entry name" value="4FE4S_FER_1"/>
    <property type="match status" value="1"/>
</dbReference>
<dbReference type="KEGG" id="kcr:Kcr_0276"/>
<proteinExistence type="predicted"/>
<evidence type="ECO:0000256" key="4">
    <source>
        <dbReference type="ARBA" id="ARBA00022982"/>
    </source>
</evidence>
<dbReference type="AlphaFoldDB" id="B1L3K5"/>
<dbReference type="GO" id="GO:0016491">
    <property type="term" value="F:oxidoreductase activity"/>
    <property type="evidence" value="ECO:0007669"/>
    <property type="project" value="UniProtKB-ARBA"/>
</dbReference>
<sequence length="171" mass="19012">MKARAGMPAIRVDASRCSGCRYCEMWCSYKHEGVFSSSLSRVTVVRDVRIGLDYPVICRFCEPAPCMEACPTGSIRRNDIGAIVIFEETCSSCGNCINSCPYGAIRMHKTKGVPIVCDLCGGEPECVKRCPMNALTFQRFEVRALEITDPAYIYALREFAEQAGRWGLDVE</sequence>
<evidence type="ECO:0000313" key="9">
    <source>
        <dbReference type="Proteomes" id="UP000001686"/>
    </source>
</evidence>
<keyword evidence="5" id="KW-0408">Iron</keyword>
<evidence type="ECO:0000256" key="1">
    <source>
        <dbReference type="ARBA" id="ARBA00022448"/>
    </source>
</evidence>
<keyword evidence="9" id="KW-1185">Reference proteome</keyword>
<dbReference type="PROSITE" id="PS51379">
    <property type="entry name" value="4FE4S_FER_2"/>
    <property type="match status" value="3"/>
</dbReference>
<dbReference type="GO" id="GO:0051539">
    <property type="term" value="F:4 iron, 4 sulfur cluster binding"/>
    <property type="evidence" value="ECO:0007669"/>
    <property type="project" value="UniProtKB-KW"/>
</dbReference>
<dbReference type="HOGENOM" id="CLU_043374_3_2_2"/>
<feature type="domain" description="4Fe-4S ferredoxin-type" evidence="7">
    <location>
        <begin position="81"/>
        <end position="110"/>
    </location>
</feature>
<organism evidence="8 9">
    <name type="scientific">Korarchaeum cryptofilum (strain OPF8)</name>
    <dbReference type="NCBI Taxonomy" id="374847"/>
    <lineage>
        <taxon>Archaea</taxon>
        <taxon>Thermoproteota</taxon>
        <taxon>Candidatus Korarchaeia</taxon>
        <taxon>Candidatus Korarchaeales</taxon>
        <taxon>Candidatus Korarchaeaceae</taxon>
        <taxon>Candidatus Korarchaeum</taxon>
    </lineage>
</organism>
<keyword evidence="4" id="KW-0249">Electron transport</keyword>
<dbReference type="PANTHER" id="PTHR42859:SF10">
    <property type="entry name" value="DIMETHYLSULFOXIDE REDUCTASE CHAIN B"/>
    <property type="match status" value="1"/>
</dbReference>
<dbReference type="InParanoid" id="B1L3K5"/>
<keyword evidence="1" id="KW-0813">Transport</keyword>
<evidence type="ECO:0000313" key="8">
    <source>
        <dbReference type="EMBL" id="ACB07034.1"/>
    </source>
</evidence>
<feature type="domain" description="4Fe-4S ferredoxin-type" evidence="7">
    <location>
        <begin position="8"/>
        <end position="37"/>
    </location>
</feature>
<dbReference type="Pfam" id="PF13247">
    <property type="entry name" value="Fer4_11"/>
    <property type="match status" value="1"/>
</dbReference>
<dbReference type="GO" id="GO:0046872">
    <property type="term" value="F:metal ion binding"/>
    <property type="evidence" value="ECO:0007669"/>
    <property type="project" value="UniProtKB-KW"/>
</dbReference>
<dbReference type="PANTHER" id="PTHR42859">
    <property type="entry name" value="OXIDOREDUCTASE"/>
    <property type="match status" value="1"/>
</dbReference>
<evidence type="ECO:0000256" key="2">
    <source>
        <dbReference type="ARBA" id="ARBA00022485"/>
    </source>
</evidence>
<evidence type="ECO:0000256" key="6">
    <source>
        <dbReference type="ARBA" id="ARBA00023014"/>
    </source>
</evidence>
<dbReference type="STRING" id="374847.Kcr_0276"/>
<dbReference type="EMBL" id="CP000968">
    <property type="protein sequence ID" value="ACB07034.1"/>
    <property type="molecule type" value="Genomic_DNA"/>
</dbReference>
<dbReference type="PhylomeDB" id="B1L3K5"/>
<evidence type="ECO:0000259" key="7">
    <source>
        <dbReference type="PROSITE" id="PS51379"/>
    </source>
</evidence>
<dbReference type="CDD" id="cd10550">
    <property type="entry name" value="DMSOR_beta_like"/>
    <property type="match status" value="1"/>
</dbReference>
<evidence type="ECO:0000256" key="5">
    <source>
        <dbReference type="ARBA" id="ARBA00023004"/>
    </source>
</evidence>
<reference evidence="8 9" key="1">
    <citation type="journal article" date="2008" name="Proc. Natl. Acad. Sci. U.S.A.">
        <title>A korarchaeal genome reveals new insights into the evolution of the Archaea.</title>
        <authorList>
            <person name="Elkins J.G."/>
            <person name="Podar M."/>
            <person name="Graham D.E."/>
            <person name="Makarova K.S."/>
            <person name="Wolf Y."/>
            <person name="Randau L."/>
            <person name="Hedlund B.P."/>
            <person name="Brochier-Armanet C."/>
            <person name="Kunin V."/>
            <person name="Anderson I."/>
            <person name="Lapidus A."/>
            <person name="Goltsman E."/>
            <person name="Barry K."/>
            <person name="Koonin E.V."/>
            <person name="Hugenholtz P."/>
            <person name="Kyrpides N."/>
            <person name="Wanner G."/>
            <person name="Richardson P."/>
            <person name="Keller M."/>
            <person name="Stetter K.O."/>
        </authorList>
    </citation>
    <scope>NUCLEOTIDE SEQUENCE [LARGE SCALE GENOMIC DNA]</scope>
    <source>
        <strain evidence="9">OPF8</strain>
    </source>
</reference>
<dbReference type="InterPro" id="IPR017896">
    <property type="entry name" value="4Fe4S_Fe-S-bd"/>
</dbReference>
<name>B1L3K5_KORCO</name>
<evidence type="ECO:0000256" key="3">
    <source>
        <dbReference type="ARBA" id="ARBA00022723"/>
    </source>
</evidence>
<protein>
    <submittedName>
        <fullName evidence="8">4Fe-4S ferredoxin iron-sulfur binding domain protein</fullName>
    </submittedName>
</protein>
<dbReference type="eggNOG" id="arCOG01502">
    <property type="taxonomic scope" value="Archaea"/>
</dbReference>
<keyword evidence="6" id="KW-0411">Iron-sulfur</keyword>
<gene>
    <name evidence="8" type="ordered locus">Kcr_0276</name>
</gene>
<dbReference type="InterPro" id="IPR017900">
    <property type="entry name" value="4Fe4S_Fe_S_CS"/>
</dbReference>
<keyword evidence="2" id="KW-0004">4Fe-4S</keyword>
<dbReference type="InterPro" id="IPR050294">
    <property type="entry name" value="RnfB_subfamily"/>
</dbReference>
<feature type="domain" description="4Fe-4S ferredoxin-type" evidence="7">
    <location>
        <begin position="48"/>
        <end position="80"/>
    </location>
</feature>
<accession>B1L3K5</accession>
<keyword evidence="3" id="KW-0479">Metal-binding</keyword>
<dbReference type="Gene3D" id="3.30.70.20">
    <property type="match status" value="2"/>
</dbReference>
<dbReference type="Proteomes" id="UP000001686">
    <property type="component" value="Chromosome"/>
</dbReference>